<evidence type="ECO:0000313" key="1">
    <source>
        <dbReference type="EMBL" id="KAJ8650914.1"/>
    </source>
</evidence>
<evidence type="ECO:0000313" key="2">
    <source>
        <dbReference type="Proteomes" id="UP001234297"/>
    </source>
</evidence>
<keyword evidence="2" id="KW-1185">Reference proteome</keyword>
<comment type="caution">
    <text evidence="1">The sequence shown here is derived from an EMBL/GenBank/DDBJ whole genome shotgun (WGS) entry which is preliminary data.</text>
</comment>
<organism evidence="1 2">
    <name type="scientific">Persea americana</name>
    <name type="common">Avocado</name>
    <dbReference type="NCBI Taxonomy" id="3435"/>
    <lineage>
        <taxon>Eukaryota</taxon>
        <taxon>Viridiplantae</taxon>
        <taxon>Streptophyta</taxon>
        <taxon>Embryophyta</taxon>
        <taxon>Tracheophyta</taxon>
        <taxon>Spermatophyta</taxon>
        <taxon>Magnoliopsida</taxon>
        <taxon>Magnoliidae</taxon>
        <taxon>Laurales</taxon>
        <taxon>Lauraceae</taxon>
        <taxon>Persea</taxon>
    </lineage>
</organism>
<dbReference type="Proteomes" id="UP001234297">
    <property type="component" value="Chromosome 1"/>
</dbReference>
<accession>A0ACC2MYX8</accession>
<protein>
    <submittedName>
        <fullName evidence="1">Uncharacterized protein</fullName>
    </submittedName>
</protein>
<name>A0ACC2MYX8_PERAE</name>
<sequence>MASLIISSSSVCYSGLHVPNRRPLVPPISLRSCSPRYSLSRRKFTIIRAAETDAKEAKPSAPGTAPAAAGNGANINQLLGIKGAKQETDIWKIRLQLTKPVTWPPLVWGVVCGAAASGNFHWNVEDVAKSIVCMIMSGPCLTGYTQTLNDWYDREIDAINEPYRPIPSGAISEGEVITQIWVLLLGGLGLGALLDVWAGHKFPVLFFLALGGSLLSYIYSAPPLKLKQNGWIGNFALGASYICLPWWAGQALFGTLTPDVAVLTVLYSIAGLGIAIVNDFKSIEGDRKMGLQSLPVAFGIDAAKWICVGAIDITQISVAGYLLAAGKPLYALALFGLIIPQIVFQFQYLLKDPIKYDVKYQASAQPFLVLDALPVFFAKALADALLILQDDKSLQQQVFALRTVRNCYSNPVLKTMASGQSREELDARARQGETVVPGGTGGKSLQAQEHLAEGRSRGGQTRREQIGTEGYRQMGKKGGLSTADKSGGERAAEEGIEKSKFKT</sequence>
<gene>
    <name evidence="1" type="ORF">MRB53_003937</name>
</gene>
<proteinExistence type="predicted"/>
<reference evidence="1 2" key="1">
    <citation type="journal article" date="2022" name="Hortic Res">
        <title>A haplotype resolved chromosomal level avocado genome allows analysis of novel avocado genes.</title>
        <authorList>
            <person name="Nath O."/>
            <person name="Fletcher S.J."/>
            <person name="Hayward A."/>
            <person name="Shaw L.M."/>
            <person name="Masouleh A.K."/>
            <person name="Furtado A."/>
            <person name="Henry R.J."/>
            <person name="Mitter N."/>
        </authorList>
    </citation>
    <scope>NUCLEOTIDE SEQUENCE [LARGE SCALE GENOMIC DNA]</scope>
    <source>
        <strain evidence="2">cv. Hass</strain>
    </source>
</reference>
<dbReference type="EMBL" id="CM056809">
    <property type="protein sequence ID" value="KAJ8650914.1"/>
    <property type="molecule type" value="Genomic_DNA"/>
</dbReference>